<dbReference type="InterPro" id="IPR003772">
    <property type="entry name" value="YceD"/>
</dbReference>
<dbReference type="EMBL" id="JANKJG010000002">
    <property type="protein sequence ID" value="MCR8825521.1"/>
    <property type="molecule type" value="Genomic_DNA"/>
</dbReference>
<dbReference type="Proteomes" id="UP001165396">
    <property type="component" value="Unassembled WGS sequence"/>
</dbReference>
<evidence type="ECO:0000313" key="2">
    <source>
        <dbReference type="Proteomes" id="UP001165396"/>
    </source>
</evidence>
<name>A0ABT1YXA8_9RHOB</name>
<comment type="caution">
    <text evidence="1">The sequence shown here is derived from an EMBL/GenBank/DDBJ whole genome shotgun (WGS) entry which is preliminary data.</text>
</comment>
<dbReference type="Pfam" id="PF02620">
    <property type="entry name" value="YceD"/>
    <property type="match status" value="1"/>
</dbReference>
<reference evidence="1" key="1">
    <citation type="submission" date="2022-07" db="EMBL/GenBank/DDBJ databases">
        <title>Pseudosulfitobacter sp. strain AP-MA-4, whole genome sequence.</title>
        <authorList>
            <person name="Jiang Y."/>
        </authorList>
    </citation>
    <scope>NUCLEOTIDE SEQUENCE</scope>
    <source>
        <strain evidence="1">AP-MA-4</strain>
    </source>
</reference>
<evidence type="ECO:0000313" key="1">
    <source>
        <dbReference type="EMBL" id="MCR8825521.1"/>
    </source>
</evidence>
<sequence length="188" mass="20415">MSATPPSTTALRVSSLPQNAPKPFALLPDAPQMRDIAAELGLLGLRKLRFEGQIEALGRADWRLTAKIGATVVQPCVVSLEPVTTRIDAPVERIFQHNFVTPEGEVEVEMDEDERTEPLGAWIDPGAVMVEALSLNLPLYPRAPDAELDQTNFTKDGVKPMTDEDARPFAGLAALRDQLDGGTDDAEE</sequence>
<dbReference type="RefSeq" id="WP_261368118.1">
    <property type="nucleotide sequence ID" value="NZ_JANKJG010000002.1"/>
</dbReference>
<accession>A0ABT1YXA8</accession>
<gene>
    <name evidence="1" type="ORF">NTA49_03125</name>
</gene>
<protein>
    <submittedName>
        <fullName evidence="1">DUF177 domain-containing protein</fullName>
    </submittedName>
</protein>
<keyword evidence="2" id="KW-1185">Reference proteome</keyword>
<organism evidence="1 2">
    <name type="scientific">Pseudosulfitobacter koreensis</name>
    <dbReference type="NCBI Taxonomy" id="2968472"/>
    <lineage>
        <taxon>Bacteria</taxon>
        <taxon>Pseudomonadati</taxon>
        <taxon>Pseudomonadota</taxon>
        <taxon>Alphaproteobacteria</taxon>
        <taxon>Rhodobacterales</taxon>
        <taxon>Roseobacteraceae</taxon>
        <taxon>Pseudosulfitobacter</taxon>
    </lineage>
</organism>
<proteinExistence type="predicted"/>